<dbReference type="OrthoDB" id="18134at2759"/>
<organism evidence="2 3">
    <name type="scientific">Circinella minor</name>
    <dbReference type="NCBI Taxonomy" id="1195481"/>
    <lineage>
        <taxon>Eukaryota</taxon>
        <taxon>Fungi</taxon>
        <taxon>Fungi incertae sedis</taxon>
        <taxon>Mucoromycota</taxon>
        <taxon>Mucoromycotina</taxon>
        <taxon>Mucoromycetes</taxon>
        <taxon>Mucorales</taxon>
        <taxon>Lichtheimiaceae</taxon>
        <taxon>Circinella</taxon>
    </lineage>
</organism>
<evidence type="ECO:0000256" key="1">
    <source>
        <dbReference type="SAM" id="MobiDB-lite"/>
    </source>
</evidence>
<dbReference type="PANTHER" id="PTHR31581">
    <property type="entry name" value="KICSTOR COMPLEX PROTEIN C12ORF66"/>
    <property type="match status" value="1"/>
</dbReference>
<dbReference type="SUPFAM" id="SSF158548">
    <property type="entry name" value="FLJ32549 domain-like"/>
    <property type="match status" value="1"/>
</dbReference>
<proteinExistence type="predicted"/>
<protein>
    <submittedName>
        <fullName evidence="2">Uncharacterized protein</fullName>
    </submittedName>
</protein>
<name>A0A8H7S5V4_9FUNG</name>
<reference evidence="2 3" key="1">
    <citation type="submission" date="2020-12" db="EMBL/GenBank/DDBJ databases">
        <title>Metabolic potential, ecology and presence of endohyphal bacteria is reflected in genomic diversity of Mucoromycotina.</title>
        <authorList>
            <person name="Muszewska A."/>
            <person name="Okrasinska A."/>
            <person name="Steczkiewicz K."/>
            <person name="Drgas O."/>
            <person name="Orlowska M."/>
            <person name="Perlinska-Lenart U."/>
            <person name="Aleksandrzak-Piekarczyk T."/>
            <person name="Szatraj K."/>
            <person name="Zielenkiewicz U."/>
            <person name="Pilsyk S."/>
            <person name="Malc E."/>
            <person name="Mieczkowski P."/>
            <person name="Kruszewska J.S."/>
            <person name="Biernat P."/>
            <person name="Pawlowska J."/>
        </authorList>
    </citation>
    <scope>NUCLEOTIDE SEQUENCE [LARGE SCALE GENOMIC DNA]</scope>
    <source>
        <strain evidence="2 3">CBS 142.35</strain>
    </source>
</reference>
<dbReference type="Proteomes" id="UP000646827">
    <property type="component" value="Unassembled WGS sequence"/>
</dbReference>
<dbReference type="GO" id="GO:0034198">
    <property type="term" value="P:cellular response to amino acid starvation"/>
    <property type="evidence" value="ECO:0007669"/>
    <property type="project" value="TreeGrafter"/>
</dbReference>
<dbReference type="InterPro" id="IPR038060">
    <property type="entry name" value="C12orf66-like_central_sf"/>
</dbReference>
<sequence>MDHRELYTSTWNALGAFDYAAANKFATRFLRIYQPFSGLLVKLTNCENLYTQLSFLKPKWYYMRKDPATEETTKEISILENNPTMVGVPDTTPLLEILHALVDLCRVRQTFIHLYQALLHSNNTNHHNHHRNNKDGSPFQIVLKDLETLEQQAKVCCDDNRLGLLGLGVAKEIRILQTLLKARQAIVDYAFQDACIALFTCKQDLRDWKMACQEQDYEEKSNTATQQAVRESTWKTMLFGVSGGGNNNGNNNSNTSDNGKHSEQAWPNTIRWLEKYLDNLYAKMTLYFNNILLDKEKLLTEDDPEKALWKNIKVDYHEQICTFRKRFGAHCVGLIYEVTPAVPFHPQGYVLAGTPYEPPQGIHSFPFIYCQPNQPPKEHMPNIISIIQGSRNKLSDPKSRPVYFSDSKIGSTYYLAQADEHVVLVVIYLERQVQQREPTTLDFMSNMVATLRGTSTIADLSRME</sequence>
<keyword evidence="3" id="KW-1185">Reference proteome</keyword>
<dbReference type="EMBL" id="JAEPRB010000076">
    <property type="protein sequence ID" value="KAG2222720.1"/>
    <property type="molecule type" value="Genomic_DNA"/>
</dbReference>
<accession>A0A8H7S5V4</accession>
<dbReference type="PANTHER" id="PTHR31581:SF1">
    <property type="entry name" value="KICSTOR SUBUNIT 2"/>
    <property type="match status" value="1"/>
</dbReference>
<gene>
    <name evidence="2" type="ORF">INT45_011208</name>
</gene>
<dbReference type="GO" id="GO:0061462">
    <property type="term" value="P:protein localization to lysosome"/>
    <property type="evidence" value="ECO:0007669"/>
    <property type="project" value="TreeGrafter"/>
</dbReference>
<dbReference type="InterPro" id="IPR018544">
    <property type="entry name" value="KICS_2"/>
</dbReference>
<comment type="caution">
    <text evidence="2">The sequence shown here is derived from an EMBL/GenBank/DDBJ whole genome shotgun (WGS) entry which is preliminary data.</text>
</comment>
<dbReference type="Pfam" id="PF09404">
    <property type="entry name" value="C12orf66_like"/>
    <property type="match status" value="1"/>
</dbReference>
<feature type="region of interest" description="Disordered" evidence="1">
    <location>
        <begin position="243"/>
        <end position="262"/>
    </location>
</feature>
<evidence type="ECO:0000313" key="2">
    <source>
        <dbReference type="EMBL" id="KAG2222720.1"/>
    </source>
</evidence>
<evidence type="ECO:0000313" key="3">
    <source>
        <dbReference type="Proteomes" id="UP000646827"/>
    </source>
</evidence>
<dbReference type="GO" id="GO:1904262">
    <property type="term" value="P:negative regulation of TORC1 signaling"/>
    <property type="evidence" value="ECO:0007669"/>
    <property type="project" value="TreeGrafter"/>
</dbReference>
<feature type="compositionally biased region" description="Low complexity" evidence="1">
    <location>
        <begin position="248"/>
        <end position="257"/>
    </location>
</feature>
<dbReference type="SUPFAM" id="SSF160651">
    <property type="entry name" value="FLJ32549 C-terminal domain-like"/>
    <property type="match status" value="1"/>
</dbReference>
<dbReference type="Gene3D" id="1.10.3450.30">
    <property type="match status" value="1"/>
</dbReference>
<dbReference type="AlphaFoldDB" id="A0A8H7S5V4"/>
<dbReference type="GO" id="GO:0042149">
    <property type="term" value="P:cellular response to glucose starvation"/>
    <property type="evidence" value="ECO:0007669"/>
    <property type="project" value="TreeGrafter"/>
</dbReference>